<dbReference type="EC" id="2.3.1.61" evidence="4 11"/>
<dbReference type="RefSeq" id="WP_271993562.1">
    <property type="nucleotide sequence ID" value="NZ_JAQNDN010000001.1"/>
</dbReference>
<dbReference type="PROSITE" id="PS51826">
    <property type="entry name" value="PSBD"/>
    <property type="match status" value="1"/>
</dbReference>
<evidence type="ECO:0000256" key="3">
    <source>
        <dbReference type="ARBA" id="ARBA00007317"/>
    </source>
</evidence>
<dbReference type="GO" id="GO:0004149">
    <property type="term" value="F:dihydrolipoyllysine-residue succinyltransferase activity"/>
    <property type="evidence" value="ECO:0007669"/>
    <property type="project" value="UniProtKB-EC"/>
</dbReference>
<dbReference type="Pfam" id="PF02817">
    <property type="entry name" value="E3_binding"/>
    <property type="match status" value="1"/>
</dbReference>
<evidence type="ECO:0000256" key="6">
    <source>
        <dbReference type="ARBA" id="ARBA00022532"/>
    </source>
</evidence>
<dbReference type="InterPro" id="IPR001078">
    <property type="entry name" value="2-oxoacid_DH_actylTfrase"/>
</dbReference>
<comment type="pathway">
    <text evidence="2 11">Amino-acid degradation; L-lysine degradation via saccharopine pathway; glutaryl-CoA from L-lysine: step 6/6.</text>
</comment>
<keyword evidence="9 11" id="KW-0012">Acyltransferase</keyword>
<dbReference type="SUPFAM" id="SSF51230">
    <property type="entry name" value="Single hybrid motif"/>
    <property type="match status" value="1"/>
</dbReference>
<evidence type="ECO:0000256" key="1">
    <source>
        <dbReference type="ARBA" id="ARBA00004052"/>
    </source>
</evidence>
<keyword evidence="16" id="KW-1185">Reference proteome</keyword>
<keyword evidence="8 11" id="KW-0450">Lipoyl</keyword>
<evidence type="ECO:0000256" key="12">
    <source>
        <dbReference type="SAM" id="MobiDB-lite"/>
    </source>
</evidence>
<evidence type="ECO:0000256" key="10">
    <source>
        <dbReference type="ARBA" id="ARBA00052761"/>
    </source>
</evidence>
<dbReference type="Pfam" id="PF00364">
    <property type="entry name" value="Biotin_lipoyl"/>
    <property type="match status" value="1"/>
</dbReference>
<proteinExistence type="inferred from homology"/>
<comment type="similarity">
    <text evidence="3 11">Belongs to the 2-oxoacid dehydrogenase family.</text>
</comment>
<comment type="catalytic activity">
    <reaction evidence="10 11">
        <text>N(6)-[(R)-dihydrolipoyl]-L-lysyl-[protein] + succinyl-CoA = N(6)-[(R)-S(8)-succinyldihydrolipoyl]-L-lysyl-[protein] + CoA</text>
        <dbReference type="Rhea" id="RHEA:15213"/>
        <dbReference type="Rhea" id="RHEA-COMP:10475"/>
        <dbReference type="Rhea" id="RHEA-COMP:20092"/>
        <dbReference type="ChEBI" id="CHEBI:57287"/>
        <dbReference type="ChEBI" id="CHEBI:57292"/>
        <dbReference type="ChEBI" id="CHEBI:83100"/>
        <dbReference type="ChEBI" id="CHEBI:83120"/>
        <dbReference type="EC" id="2.3.1.61"/>
    </reaction>
</comment>
<evidence type="ECO:0000259" key="14">
    <source>
        <dbReference type="PROSITE" id="PS51826"/>
    </source>
</evidence>
<keyword evidence="7 11" id="KW-0808">Transferase</keyword>
<dbReference type="InterPro" id="IPR023213">
    <property type="entry name" value="CAT-like_dom_sf"/>
</dbReference>
<evidence type="ECO:0000256" key="8">
    <source>
        <dbReference type="ARBA" id="ARBA00022823"/>
    </source>
</evidence>
<accession>A0ABT5AYX8</accession>
<dbReference type="PROSITE" id="PS00189">
    <property type="entry name" value="LIPOYL"/>
    <property type="match status" value="1"/>
</dbReference>
<organism evidence="15 16">
    <name type="scientific">Nannocystis radixulma</name>
    <dbReference type="NCBI Taxonomy" id="2995305"/>
    <lineage>
        <taxon>Bacteria</taxon>
        <taxon>Pseudomonadati</taxon>
        <taxon>Myxococcota</taxon>
        <taxon>Polyangia</taxon>
        <taxon>Nannocystales</taxon>
        <taxon>Nannocystaceae</taxon>
        <taxon>Nannocystis</taxon>
    </lineage>
</organism>
<reference evidence="15 16" key="1">
    <citation type="submission" date="2022-11" db="EMBL/GenBank/DDBJ databases">
        <title>Minimal conservation of predation-associated metabolite biosynthetic gene clusters underscores biosynthetic potential of Myxococcota including descriptions for ten novel species: Archangium lansinium sp. nov., Myxococcus landrumus sp. nov., Nannocystis bai.</title>
        <authorList>
            <person name="Ahearne A."/>
            <person name="Stevens C."/>
            <person name="Dowd S."/>
        </authorList>
    </citation>
    <scope>NUCLEOTIDE SEQUENCE [LARGE SCALE GENOMIC DNA]</scope>
    <source>
        <strain evidence="15 16">NCELM</strain>
    </source>
</reference>
<feature type="region of interest" description="Disordered" evidence="12">
    <location>
        <begin position="80"/>
        <end position="192"/>
    </location>
</feature>
<dbReference type="Pfam" id="PF00198">
    <property type="entry name" value="2-oxoacid_dh"/>
    <property type="match status" value="1"/>
</dbReference>
<dbReference type="Gene3D" id="4.10.320.10">
    <property type="entry name" value="E3-binding domain"/>
    <property type="match status" value="1"/>
</dbReference>
<evidence type="ECO:0000256" key="2">
    <source>
        <dbReference type="ARBA" id="ARBA00005145"/>
    </source>
</evidence>
<comment type="caution">
    <text evidence="15">The sequence shown here is derived from an EMBL/GenBank/DDBJ whole genome shotgun (WGS) entry which is preliminary data.</text>
</comment>
<dbReference type="PROSITE" id="PS50968">
    <property type="entry name" value="BIOTINYL_LIPOYL"/>
    <property type="match status" value="1"/>
</dbReference>
<feature type="domain" description="Lipoyl-binding" evidence="13">
    <location>
        <begin position="2"/>
        <end position="77"/>
    </location>
</feature>
<gene>
    <name evidence="15" type="primary">odhB</name>
    <name evidence="15" type="ORF">POL58_00265</name>
</gene>
<comment type="function">
    <text evidence="1 11">E2 component of the 2-oxoglutarate dehydrogenase (OGDH) complex which catalyzes the second step in the conversion of 2-oxoglutarate to succinyl-CoA and CO(2).</text>
</comment>
<sequence length="422" mass="44045">MPSPIKVPPLGESITEAVVSSWRVKAGDRVTVDQPLVELETDKITVEVPSPAAGVVAEISAAQGAKVNVGDTIGVIADAGAAPAPSGTSPEPGASGQGTPDRSQQTAAPAQAAAKAGGEPMPAARAEAGRSGVDLDSVSGTGRGGRVLKEDVQRAAAAQTAESAKKPAPAPVEAKAPATPPPAPARPAAGGREEIVAMTPLRRRVAERLVQAQQTAAILTTFNEVDMSAVYRLRNAYKQGFVDKHGAKLGFMSFFVKACVSALKTFPAVNAEIRGDDIVYKRYYDVGVAVGGGKGLVVPVVRGADQLGFADIEKEIARLAVRARENKLTLEELSGGTFTISNGGIYGSMLSTPILNPPQTGILGLHNVVERPVAVNGQVEIRPIMYLALSYDHRLVDGREAVQFLVHVKERVEAPERLLLDV</sequence>
<evidence type="ECO:0000313" key="15">
    <source>
        <dbReference type="EMBL" id="MDC0666142.1"/>
    </source>
</evidence>
<keyword evidence="6 11" id="KW-0816">Tricarboxylic acid cycle</keyword>
<dbReference type="InterPro" id="IPR011053">
    <property type="entry name" value="Single_hybrid_motif"/>
</dbReference>
<dbReference type="Proteomes" id="UP001217838">
    <property type="component" value="Unassembled WGS sequence"/>
</dbReference>
<dbReference type="Gene3D" id="3.30.559.10">
    <property type="entry name" value="Chloramphenicol acetyltransferase-like domain"/>
    <property type="match status" value="1"/>
</dbReference>
<name>A0ABT5AYX8_9BACT</name>
<evidence type="ECO:0000259" key="13">
    <source>
        <dbReference type="PROSITE" id="PS50968"/>
    </source>
</evidence>
<dbReference type="NCBIfam" id="TIGR01347">
    <property type="entry name" value="sucB"/>
    <property type="match status" value="1"/>
</dbReference>
<dbReference type="InterPro" id="IPR036625">
    <property type="entry name" value="E3-bd_dom_sf"/>
</dbReference>
<dbReference type="SUPFAM" id="SSF52777">
    <property type="entry name" value="CoA-dependent acyltransferases"/>
    <property type="match status" value="1"/>
</dbReference>
<dbReference type="PANTHER" id="PTHR43416">
    <property type="entry name" value="DIHYDROLIPOYLLYSINE-RESIDUE SUCCINYLTRANSFERASE COMPONENT OF 2-OXOGLUTARATE DEHYDROGENASE COMPLEX, MITOCHONDRIAL-RELATED"/>
    <property type="match status" value="1"/>
</dbReference>
<dbReference type="InterPro" id="IPR050537">
    <property type="entry name" value="2-oxoacid_dehydrogenase"/>
</dbReference>
<feature type="domain" description="Peripheral subunit-binding (PSBD)" evidence="14">
    <location>
        <begin position="119"/>
        <end position="156"/>
    </location>
</feature>
<evidence type="ECO:0000256" key="5">
    <source>
        <dbReference type="ARBA" id="ARBA00019511"/>
    </source>
</evidence>
<dbReference type="SUPFAM" id="SSF47005">
    <property type="entry name" value="Peripheral subunit-binding domain of 2-oxo acid dehydrogenase complex"/>
    <property type="match status" value="1"/>
</dbReference>
<feature type="compositionally biased region" description="Low complexity" evidence="12">
    <location>
        <begin position="104"/>
        <end position="116"/>
    </location>
</feature>
<dbReference type="InterPro" id="IPR000089">
    <property type="entry name" value="Biotin_lipoyl"/>
</dbReference>
<dbReference type="InterPro" id="IPR004167">
    <property type="entry name" value="PSBD"/>
</dbReference>
<dbReference type="EMBL" id="JAQNDN010000001">
    <property type="protein sequence ID" value="MDC0666142.1"/>
    <property type="molecule type" value="Genomic_DNA"/>
</dbReference>
<evidence type="ECO:0000256" key="11">
    <source>
        <dbReference type="RuleBase" id="RU361138"/>
    </source>
</evidence>
<dbReference type="Gene3D" id="2.40.50.100">
    <property type="match status" value="1"/>
</dbReference>
<evidence type="ECO:0000313" key="16">
    <source>
        <dbReference type="Proteomes" id="UP001217838"/>
    </source>
</evidence>
<dbReference type="InterPro" id="IPR003016">
    <property type="entry name" value="2-oxoA_DH_lipoyl-BS"/>
</dbReference>
<evidence type="ECO:0000256" key="4">
    <source>
        <dbReference type="ARBA" id="ARBA00012945"/>
    </source>
</evidence>
<dbReference type="InterPro" id="IPR006255">
    <property type="entry name" value="SucB"/>
</dbReference>
<dbReference type="PANTHER" id="PTHR43416:SF5">
    <property type="entry name" value="DIHYDROLIPOYLLYSINE-RESIDUE SUCCINYLTRANSFERASE COMPONENT OF 2-OXOGLUTARATE DEHYDROGENASE COMPLEX, MITOCHONDRIAL"/>
    <property type="match status" value="1"/>
</dbReference>
<feature type="compositionally biased region" description="Low complexity" evidence="12">
    <location>
        <begin position="80"/>
        <end position="94"/>
    </location>
</feature>
<evidence type="ECO:0000256" key="7">
    <source>
        <dbReference type="ARBA" id="ARBA00022679"/>
    </source>
</evidence>
<dbReference type="CDD" id="cd06849">
    <property type="entry name" value="lipoyl_domain"/>
    <property type="match status" value="1"/>
</dbReference>
<evidence type="ECO:0000256" key="9">
    <source>
        <dbReference type="ARBA" id="ARBA00023315"/>
    </source>
</evidence>
<protein>
    <recommendedName>
        <fullName evidence="5 11">Dihydrolipoyllysine-residue succinyltransferase component of 2-oxoglutarate dehydrogenase complex</fullName>
        <ecNumber evidence="4 11">2.3.1.61</ecNumber>
    </recommendedName>
    <alternativeName>
        <fullName evidence="11">2-oxoglutarate dehydrogenase complex component E2</fullName>
    </alternativeName>
</protein>
<comment type="cofactor">
    <cofactor evidence="11">
        <name>(R)-lipoate</name>
        <dbReference type="ChEBI" id="CHEBI:83088"/>
    </cofactor>
    <text evidence="11">Binds 1 lipoyl cofactor covalently.</text>
</comment>
<dbReference type="NCBIfam" id="NF004309">
    <property type="entry name" value="PRK05704.1"/>
    <property type="match status" value="1"/>
</dbReference>